<accession>A0ACB9V1L8</accession>
<dbReference type="Proteomes" id="UP001057279">
    <property type="component" value="Linkage Group LG06"/>
</dbReference>
<dbReference type="EMBL" id="CM043031">
    <property type="protein sequence ID" value="KAI4583790.1"/>
    <property type="molecule type" value="Genomic_DNA"/>
</dbReference>
<reference evidence="1" key="1">
    <citation type="submission" date="2022-03" db="EMBL/GenBank/DDBJ databases">
        <title>Genomic analyses of argali, domestic sheep and their hybrids provide insights into chromosomal evolution, heterosis and genetic basis of agronomic traits.</title>
        <authorList>
            <person name="Li M."/>
        </authorList>
    </citation>
    <scope>NUCLEOTIDE SEQUENCE</scope>
    <source>
        <strain evidence="1">F1 hybrid</strain>
    </source>
</reference>
<keyword evidence="2" id="KW-1185">Reference proteome</keyword>
<comment type="caution">
    <text evidence="1">The sequence shown here is derived from an EMBL/GenBank/DDBJ whole genome shotgun (WGS) entry which is preliminary data.</text>
</comment>
<evidence type="ECO:0000313" key="1">
    <source>
        <dbReference type="EMBL" id="KAI4583790.1"/>
    </source>
</evidence>
<sequence length="120" mass="12631">MGGEGAEVPHTEEKHGLQERRWGLSRSVEIPLQTSGKGVWGLGYKQAEHPAPAGAGVGTLGPLPAAGPSGLFARPSLLLFGSQRWCPFCPPPLSRLGSAPFWGCGAQEGPALDKMRHPQL</sequence>
<gene>
    <name evidence="1" type="ORF">MJG53_007069</name>
</gene>
<protein>
    <submittedName>
        <fullName evidence="1">Uncharacterized protein</fullName>
    </submittedName>
</protein>
<proteinExistence type="predicted"/>
<name>A0ACB9V1L8_9CETA</name>
<evidence type="ECO:0000313" key="2">
    <source>
        <dbReference type="Proteomes" id="UP001057279"/>
    </source>
</evidence>
<organism evidence="1 2">
    <name type="scientific">Ovis ammon polii x Ovis aries</name>
    <dbReference type="NCBI Taxonomy" id="2918886"/>
    <lineage>
        <taxon>Eukaryota</taxon>
        <taxon>Metazoa</taxon>
        <taxon>Chordata</taxon>
        <taxon>Craniata</taxon>
        <taxon>Vertebrata</taxon>
        <taxon>Euteleostomi</taxon>
        <taxon>Mammalia</taxon>
        <taxon>Eutheria</taxon>
        <taxon>Laurasiatheria</taxon>
        <taxon>Artiodactyla</taxon>
        <taxon>Ruminantia</taxon>
        <taxon>Pecora</taxon>
        <taxon>Bovidae</taxon>
        <taxon>Caprinae</taxon>
        <taxon>Ovis</taxon>
    </lineage>
</organism>